<dbReference type="GO" id="GO:0008813">
    <property type="term" value="F:chorismate lyase activity"/>
    <property type="evidence" value="ECO:0007669"/>
    <property type="project" value="UniProtKB-UniRule"/>
</dbReference>
<comment type="subcellular location">
    <subcellularLocation>
        <location evidence="4">Cytoplasm</location>
    </subcellularLocation>
</comment>
<dbReference type="PANTHER" id="PTHR38683">
    <property type="entry name" value="CHORISMATE PYRUVATE-LYASE"/>
    <property type="match status" value="1"/>
</dbReference>
<evidence type="ECO:0000256" key="2">
    <source>
        <dbReference type="ARBA" id="ARBA00022688"/>
    </source>
</evidence>
<evidence type="ECO:0000256" key="1">
    <source>
        <dbReference type="ARBA" id="ARBA00022490"/>
    </source>
</evidence>
<dbReference type="GO" id="GO:0006744">
    <property type="term" value="P:ubiquinone biosynthetic process"/>
    <property type="evidence" value="ECO:0007669"/>
    <property type="project" value="UniProtKB-UniRule"/>
</dbReference>
<proteinExistence type="inferred from homology"/>
<dbReference type="RefSeq" id="WP_173289807.1">
    <property type="nucleotide sequence ID" value="NZ_AP021888.1"/>
</dbReference>
<dbReference type="GO" id="GO:0042866">
    <property type="term" value="P:pyruvate biosynthetic process"/>
    <property type="evidence" value="ECO:0007669"/>
    <property type="project" value="UniProtKB-UniRule"/>
</dbReference>
<dbReference type="AlphaFoldDB" id="A0A6F8PK09"/>
<keyword evidence="1 4" id="KW-0963">Cytoplasm</keyword>
<accession>A0A6F8PK09</accession>
<dbReference type="PANTHER" id="PTHR38683:SF1">
    <property type="entry name" value="CHORISMATE PYRUVATE-LYASE"/>
    <property type="match status" value="1"/>
</dbReference>
<dbReference type="UniPathway" id="UPA00232"/>
<dbReference type="KEGG" id="tzo:THMIRHAT_01540"/>
<comment type="function">
    <text evidence="4">Removes the pyruvyl group from chorismate, with concomitant aromatization of the ring, to provide 4-hydroxybenzoate (4HB) for the ubiquinone pathway.</text>
</comment>
<evidence type="ECO:0000313" key="6">
    <source>
        <dbReference type="Proteomes" id="UP000501466"/>
    </source>
</evidence>
<dbReference type="EMBL" id="AP021888">
    <property type="protein sequence ID" value="BBP42408.1"/>
    <property type="molecule type" value="Genomic_DNA"/>
</dbReference>
<keyword evidence="4 5" id="KW-0670">Pyruvate</keyword>
<dbReference type="InterPro" id="IPR007440">
    <property type="entry name" value="Chorismate--pyruvate_lyase"/>
</dbReference>
<dbReference type="HAMAP" id="MF_01632">
    <property type="entry name" value="UbiC"/>
    <property type="match status" value="1"/>
</dbReference>
<dbReference type="Pfam" id="PF04345">
    <property type="entry name" value="Chor_lyase"/>
    <property type="match status" value="1"/>
</dbReference>
<feature type="binding site" evidence="4">
    <location>
        <position position="119"/>
    </location>
    <ligand>
        <name>substrate</name>
    </ligand>
</feature>
<evidence type="ECO:0000313" key="5">
    <source>
        <dbReference type="EMBL" id="BBP42408.1"/>
    </source>
</evidence>
<dbReference type="SUPFAM" id="SSF64288">
    <property type="entry name" value="Chorismate lyase-like"/>
    <property type="match status" value="1"/>
</dbReference>
<evidence type="ECO:0000256" key="3">
    <source>
        <dbReference type="ARBA" id="ARBA00023239"/>
    </source>
</evidence>
<sequence>MPKSTQQRPLIQHWKPAKLWGRHRPHLSAQDWVLNTQSLTAKIRQFCPQMKVEVLFEGQALPLPSESAQLHCRTGETVWVRCVLLTCDTTPIIYARTVIPQMQSGNPWFAIKRLGNQPLGEVLFKSKKIHRTAFSWLKSNQVLCPSKCGTLLGRENFQKRSYWARQSKFTKAHATLLLTEVFLQLAV</sequence>
<comment type="catalytic activity">
    <reaction evidence="4">
        <text>chorismate = 4-hydroxybenzoate + pyruvate</text>
        <dbReference type="Rhea" id="RHEA:16505"/>
        <dbReference type="ChEBI" id="CHEBI:15361"/>
        <dbReference type="ChEBI" id="CHEBI:17879"/>
        <dbReference type="ChEBI" id="CHEBI:29748"/>
        <dbReference type="EC" id="4.1.3.40"/>
    </reaction>
</comment>
<protein>
    <recommendedName>
        <fullName evidence="4">Probable chorismate pyruvate-lyase</fullName>
        <shortName evidence="4">CL</shortName>
        <shortName evidence="4">CPL</shortName>
        <ecNumber evidence="4">4.1.3.40</ecNumber>
    </recommendedName>
</protein>
<dbReference type="GO" id="GO:0005829">
    <property type="term" value="C:cytosol"/>
    <property type="evidence" value="ECO:0007669"/>
    <property type="project" value="TreeGrafter"/>
</dbReference>
<reference evidence="6" key="1">
    <citation type="submission" date="2019-11" db="EMBL/GenBank/DDBJ databases">
        <title>Isolation and characterization of two novel species in the genus Thiomicrorhabdus.</title>
        <authorList>
            <person name="Mochizuki J."/>
            <person name="Kojima H."/>
            <person name="Fukui M."/>
        </authorList>
    </citation>
    <scope>NUCLEOTIDE SEQUENCE [LARGE SCALE GENOMIC DNA]</scope>
    <source>
        <strain evidence="6">AkT22</strain>
    </source>
</reference>
<dbReference type="Proteomes" id="UP000501466">
    <property type="component" value="Chromosome"/>
</dbReference>
<comment type="pathway">
    <text evidence="4">Cofactor biosynthesis; ubiquinone biosynthesis.</text>
</comment>
<evidence type="ECO:0000256" key="4">
    <source>
        <dbReference type="HAMAP-Rule" id="MF_01632"/>
    </source>
</evidence>
<feature type="binding site" evidence="4">
    <location>
        <position position="81"/>
    </location>
    <ligand>
        <name>substrate</name>
    </ligand>
</feature>
<organism evidence="5 6">
    <name type="scientific">Thiosulfativibrio zosterae</name>
    <dbReference type="NCBI Taxonomy" id="2675053"/>
    <lineage>
        <taxon>Bacteria</taxon>
        <taxon>Pseudomonadati</taxon>
        <taxon>Pseudomonadota</taxon>
        <taxon>Gammaproteobacteria</taxon>
        <taxon>Thiotrichales</taxon>
        <taxon>Piscirickettsiaceae</taxon>
        <taxon>Thiosulfativibrio</taxon>
    </lineage>
</organism>
<keyword evidence="6" id="KW-1185">Reference proteome</keyword>
<feature type="binding site" evidence="4">
    <location>
        <position position="180"/>
    </location>
    <ligand>
        <name>substrate</name>
    </ligand>
</feature>
<keyword evidence="3 4" id="KW-0456">Lyase</keyword>
<comment type="similarity">
    <text evidence="4">Belongs to the UbiC family.</text>
</comment>
<dbReference type="InterPro" id="IPR028978">
    <property type="entry name" value="Chorismate_lyase_/UTRA_dom_sf"/>
</dbReference>
<keyword evidence="2 4" id="KW-0831">Ubiquinone biosynthesis</keyword>
<dbReference type="Gene3D" id="3.40.1410.10">
    <property type="entry name" value="Chorismate lyase-like"/>
    <property type="match status" value="1"/>
</dbReference>
<name>A0A6F8PK09_9GAMM</name>
<gene>
    <name evidence="4 5" type="primary">ubiC</name>
    <name evidence="5" type="ORF">THMIRHAT_01540</name>
</gene>
<dbReference type="EC" id="4.1.3.40" evidence="4"/>
<comment type="caution">
    <text evidence="4">Lacks conserved residue(s) required for the propagation of feature annotation.</text>
</comment>